<reference evidence="3 4" key="1">
    <citation type="submission" date="2017-03" db="EMBL/GenBank/DDBJ databases">
        <authorList>
            <person name="Afonso C.L."/>
            <person name="Miller P.J."/>
            <person name="Scott M.A."/>
            <person name="Spackman E."/>
            <person name="Goraichik I."/>
            <person name="Dimitrov K.M."/>
            <person name="Suarez D.L."/>
            <person name="Swayne D.E."/>
        </authorList>
    </citation>
    <scope>NUCLEOTIDE SEQUENCE [LARGE SCALE GENOMIC DNA]</scope>
    <source>
        <strain evidence="3 4">CECT 8110</strain>
    </source>
</reference>
<dbReference type="AlphaFoldDB" id="A0A1X6Y5S3"/>
<keyword evidence="3" id="KW-0808">Transferase</keyword>
<dbReference type="EC" id="2.7.11.1" evidence="3"/>
<evidence type="ECO:0000259" key="2">
    <source>
        <dbReference type="Pfam" id="PF03781"/>
    </source>
</evidence>
<organism evidence="3 4">
    <name type="scientific">Roseovarius halotolerans</name>
    <dbReference type="NCBI Taxonomy" id="505353"/>
    <lineage>
        <taxon>Bacteria</taxon>
        <taxon>Pseudomonadati</taxon>
        <taxon>Pseudomonadota</taxon>
        <taxon>Alphaproteobacteria</taxon>
        <taxon>Rhodobacterales</taxon>
        <taxon>Roseobacteraceae</taxon>
        <taxon>Roseovarius</taxon>
    </lineage>
</organism>
<dbReference type="SUPFAM" id="SSF56436">
    <property type="entry name" value="C-type lectin-like"/>
    <property type="match status" value="1"/>
</dbReference>
<keyword evidence="3" id="KW-0418">Kinase</keyword>
<keyword evidence="1" id="KW-0732">Signal</keyword>
<proteinExistence type="predicted"/>
<dbReference type="Proteomes" id="UP000193207">
    <property type="component" value="Unassembled WGS sequence"/>
</dbReference>
<dbReference type="GO" id="GO:0004674">
    <property type="term" value="F:protein serine/threonine kinase activity"/>
    <property type="evidence" value="ECO:0007669"/>
    <property type="project" value="UniProtKB-EC"/>
</dbReference>
<dbReference type="InterPro" id="IPR005532">
    <property type="entry name" value="SUMF_dom"/>
</dbReference>
<gene>
    <name evidence="3" type="primary">pkn1</name>
    <name evidence="3" type="ORF">ROH8110_00110</name>
</gene>
<dbReference type="GO" id="GO:0120147">
    <property type="term" value="F:formylglycine-generating oxidase activity"/>
    <property type="evidence" value="ECO:0007669"/>
    <property type="project" value="TreeGrafter"/>
</dbReference>
<feature type="domain" description="Sulfatase-modifying factor enzyme-like" evidence="2">
    <location>
        <begin position="37"/>
        <end position="266"/>
    </location>
</feature>
<feature type="chain" id="PRO_5012755857" evidence="1">
    <location>
        <begin position="17"/>
        <end position="268"/>
    </location>
</feature>
<accession>A0A1X6Y5S3</accession>
<dbReference type="InterPro" id="IPR042095">
    <property type="entry name" value="SUMF_sf"/>
</dbReference>
<protein>
    <submittedName>
        <fullName evidence="3">Serine/threonine-protein kinase pkn1</fullName>
        <ecNumber evidence="3">2.7.11.1</ecNumber>
    </submittedName>
</protein>
<sequence>MKSMLLLPLLAVTALAGVLVERESLAPAPSLPQKDLPVTVAIPAGEIAFRPMGNFSHAGKTRMPGWTTVPVAAFEIMKHQVTRDAYAACVADGGCAEVPAQGGSLPQTHVSWQDASAYAQWFSARSGMTWRLPTEAEWQRAAAERHGDALPEPEDLDPGQRMLAQYQSGILLRGSANLALRPPGGFGANSLGVADMAGNVWEWTDDCFRNGTILEDGSLEETEPYCGVRIAGGRHRAAVIDFIRDASVGGCAAGLPPDFLGFRLVRED</sequence>
<evidence type="ECO:0000313" key="3">
    <source>
        <dbReference type="EMBL" id="SLN11537.1"/>
    </source>
</evidence>
<dbReference type="RefSeq" id="WP_085815859.1">
    <property type="nucleotide sequence ID" value="NZ_FWFU01000001.1"/>
</dbReference>
<dbReference type="EMBL" id="FWFU01000001">
    <property type="protein sequence ID" value="SLN11537.1"/>
    <property type="molecule type" value="Genomic_DNA"/>
</dbReference>
<dbReference type="InterPro" id="IPR016187">
    <property type="entry name" value="CTDL_fold"/>
</dbReference>
<dbReference type="PANTHER" id="PTHR23150:SF19">
    <property type="entry name" value="FORMYLGLYCINE-GENERATING ENZYME"/>
    <property type="match status" value="1"/>
</dbReference>
<evidence type="ECO:0000313" key="4">
    <source>
        <dbReference type="Proteomes" id="UP000193207"/>
    </source>
</evidence>
<dbReference type="PANTHER" id="PTHR23150">
    <property type="entry name" value="SULFATASE MODIFYING FACTOR 1, 2"/>
    <property type="match status" value="1"/>
</dbReference>
<evidence type="ECO:0000256" key="1">
    <source>
        <dbReference type="SAM" id="SignalP"/>
    </source>
</evidence>
<name>A0A1X6Y5S3_9RHOB</name>
<feature type="signal peptide" evidence="1">
    <location>
        <begin position="1"/>
        <end position="16"/>
    </location>
</feature>
<keyword evidence="4" id="KW-1185">Reference proteome</keyword>
<dbReference type="Gene3D" id="3.90.1580.10">
    <property type="entry name" value="paralog of FGE (formylglycine-generating enzyme)"/>
    <property type="match status" value="1"/>
</dbReference>
<dbReference type="Pfam" id="PF03781">
    <property type="entry name" value="FGE-sulfatase"/>
    <property type="match status" value="1"/>
</dbReference>
<dbReference type="InterPro" id="IPR051043">
    <property type="entry name" value="Sulfatase_Mod_Factor_Kinase"/>
</dbReference>